<evidence type="ECO:0000313" key="1">
    <source>
        <dbReference type="EMBL" id="KAA8499938.1"/>
    </source>
</evidence>
<gene>
    <name evidence="1" type="ORF">FVE85_7523</name>
</gene>
<dbReference type="Gene3D" id="3.10.450.50">
    <property type="match status" value="2"/>
</dbReference>
<comment type="caution">
    <text evidence="1">The sequence shown here is derived from an EMBL/GenBank/DDBJ whole genome shotgun (WGS) entry which is preliminary data.</text>
</comment>
<dbReference type="InterPro" id="IPR032710">
    <property type="entry name" value="NTF2-like_dom_sf"/>
</dbReference>
<keyword evidence="2" id="KW-1185">Reference proteome</keyword>
<dbReference type="SUPFAM" id="SSF54427">
    <property type="entry name" value="NTF2-like"/>
    <property type="match status" value="2"/>
</dbReference>
<evidence type="ECO:0000313" key="2">
    <source>
        <dbReference type="Proteomes" id="UP000324585"/>
    </source>
</evidence>
<accession>A0A5J4ZA30</accession>
<proteinExistence type="predicted"/>
<dbReference type="OrthoDB" id="2155522at2759"/>
<dbReference type="AlphaFoldDB" id="A0A5J4ZA30"/>
<organism evidence="1 2">
    <name type="scientific">Porphyridium purpureum</name>
    <name type="common">Red alga</name>
    <name type="synonym">Porphyridium cruentum</name>
    <dbReference type="NCBI Taxonomy" id="35688"/>
    <lineage>
        <taxon>Eukaryota</taxon>
        <taxon>Rhodophyta</taxon>
        <taxon>Bangiophyceae</taxon>
        <taxon>Porphyridiales</taxon>
        <taxon>Porphyridiaceae</taxon>
        <taxon>Porphyridium</taxon>
    </lineage>
</organism>
<reference evidence="2" key="1">
    <citation type="journal article" date="2019" name="Nat. Commun.">
        <title>Expansion of phycobilisome linker gene families in mesophilic red algae.</title>
        <authorList>
            <person name="Lee J."/>
            <person name="Kim D."/>
            <person name="Bhattacharya D."/>
            <person name="Yoon H.S."/>
        </authorList>
    </citation>
    <scope>NUCLEOTIDE SEQUENCE [LARGE SCALE GENOMIC DNA]</scope>
    <source>
        <strain evidence="2">CCMP 1328</strain>
    </source>
</reference>
<evidence type="ECO:0008006" key="3">
    <source>
        <dbReference type="Google" id="ProtNLM"/>
    </source>
</evidence>
<dbReference type="OMA" id="YIQHNLA"/>
<dbReference type="EMBL" id="VRMN01000001">
    <property type="protein sequence ID" value="KAA8499938.1"/>
    <property type="molecule type" value="Genomic_DNA"/>
</dbReference>
<name>A0A5J4ZA30_PORPP</name>
<protein>
    <recommendedName>
        <fullName evidence="3">SnoaL-like domain-containing protein</fullName>
    </recommendedName>
</protein>
<dbReference type="Proteomes" id="UP000324585">
    <property type="component" value="Unassembled WGS sequence"/>
</dbReference>
<sequence length="315" mass="34507">MKSRRAHCDEVEMAAVASGGAAATAHSALTAADAGGDGGRVARTEGDEVARDVKANAIGLVMEAVQNGRPRDAAEAYIGAQYKEHAAGVPDGKDGFVAFHEAQHAARQGKNVEVSVLRALQEGPRVFLHLRHSQKEISTDTSEVYNTLCFFDADQSGKIVEHWSVVMPIKPPNASGRTQFDGPTEVSDPQKTAENKAIVLGFIHECLIGRAVERFPHFMNEKSYLQHDPEFGDGMATFLEFMKFADIEQTPLRYDRCHLCVAEGNFVATLSRVFWTGYEMAHADLFRVEDGKICEHWDVSELVLPADVCPNSGKF</sequence>